<dbReference type="GO" id="GO:0003998">
    <property type="term" value="F:acylphosphatase activity"/>
    <property type="evidence" value="ECO:0007669"/>
    <property type="project" value="UniProtKB-EC"/>
</dbReference>
<feature type="active site" evidence="1">
    <location>
        <position position="60"/>
    </location>
</feature>
<keyword evidence="7" id="KW-1185">Reference proteome</keyword>
<dbReference type="EMBL" id="MU251526">
    <property type="protein sequence ID" value="KAG9232874.1"/>
    <property type="molecule type" value="Genomic_DNA"/>
</dbReference>
<evidence type="ECO:0000313" key="6">
    <source>
        <dbReference type="EMBL" id="KAG9232874.1"/>
    </source>
</evidence>
<dbReference type="InterPro" id="IPR001792">
    <property type="entry name" value="Acylphosphatase-like_dom"/>
</dbReference>
<dbReference type="PRINTS" id="PR00112">
    <property type="entry name" value="ACYLPHPHTASE"/>
</dbReference>
<dbReference type="InterPro" id="IPR036046">
    <property type="entry name" value="Acylphosphatase-like_dom_sf"/>
</dbReference>
<evidence type="ECO:0000256" key="2">
    <source>
        <dbReference type="RuleBase" id="RU000553"/>
    </source>
</evidence>
<gene>
    <name evidence="6" type="ORF">BJ875DRAFT_485670</name>
</gene>
<organism evidence="6 7">
    <name type="scientific">Amylocarpus encephaloides</name>
    <dbReference type="NCBI Taxonomy" id="45428"/>
    <lineage>
        <taxon>Eukaryota</taxon>
        <taxon>Fungi</taxon>
        <taxon>Dikarya</taxon>
        <taxon>Ascomycota</taxon>
        <taxon>Pezizomycotina</taxon>
        <taxon>Leotiomycetes</taxon>
        <taxon>Helotiales</taxon>
        <taxon>Helotiales incertae sedis</taxon>
        <taxon>Amylocarpus</taxon>
    </lineage>
</organism>
<feature type="domain" description="Acylphosphatase-like" evidence="5">
    <location>
        <begin position="27"/>
        <end position="114"/>
    </location>
</feature>
<dbReference type="PROSITE" id="PS00150">
    <property type="entry name" value="ACYLPHOSPHATASE_1"/>
    <property type="match status" value="1"/>
</dbReference>
<evidence type="ECO:0000313" key="7">
    <source>
        <dbReference type="Proteomes" id="UP000824998"/>
    </source>
</evidence>
<dbReference type="PANTHER" id="PTHR47268:SF4">
    <property type="entry name" value="ACYLPHOSPHATASE"/>
    <property type="match status" value="1"/>
</dbReference>
<evidence type="ECO:0000256" key="4">
    <source>
        <dbReference type="SAM" id="MobiDB-lite"/>
    </source>
</evidence>
<dbReference type="SUPFAM" id="SSF54975">
    <property type="entry name" value="Acylphosphatase/BLUF domain-like"/>
    <property type="match status" value="1"/>
</dbReference>
<comment type="catalytic activity">
    <reaction evidence="1 2">
        <text>an acyl phosphate + H2O = a carboxylate + phosphate + H(+)</text>
        <dbReference type="Rhea" id="RHEA:14965"/>
        <dbReference type="ChEBI" id="CHEBI:15377"/>
        <dbReference type="ChEBI" id="CHEBI:15378"/>
        <dbReference type="ChEBI" id="CHEBI:29067"/>
        <dbReference type="ChEBI" id="CHEBI:43474"/>
        <dbReference type="ChEBI" id="CHEBI:59918"/>
        <dbReference type="EC" id="3.6.1.7"/>
    </reaction>
</comment>
<dbReference type="Pfam" id="PF00708">
    <property type="entry name" value="Acylphosphatase"/>
    <property type="match status" value="1"/>
</dbReference>
<proteinExistence type="inferred from homology"/>
<dbReference type="PANTHER" id="PTHR47268">
    <property type="entry name" value="ACYLPHOSPHATASE"/>
    <property type="match status" value="1"/>
</dbReference>
<protein>
    <recommendedName>
        <fullName evidence="1 2">Acylphosphatase</fullName>
        <ecNumber evidence="1 2">3.6.1.7</ecNumber>
    </recommendedName>
</protein>
<dbReference type="OrthoDB" id="7961613at2759"/>
<keyword evidence="1 2" id="KW-0378">Hydrolase</keyword>
<dbReference type="PROSITE" id="PS51160">
    <property type="entry name" value="ACYLPHOSPHATASE_3"/>
    <property type="match status" value="1"/>
</dbReference>
<dbReference type="InterPro" id="IPR020456">
    <property type="entry name" value="Acylphosphatase"/>
</dbReference>
<evidence type="ECO:0000256" key="3">
    <source>
        <dbReference type="RuleBase" id="RU004168"/>
    </source>
</evidence>
<accession>A0A9P8C3V6</accession>
<dbReference type="PROSITE" id="PS00151">
    <property type="entry name" value="ACYLPHOSPHATASE_2"/>
    <property type="match status" value="1"/>
</dbReference>
<comment type="similarity">
    <text evidence="3">Belongs to the acylphosphatase family.</text>
</comment>
<feature type="region of interest" description="Disordered" evidence="4">
    <location>
        <begin position="1"/>
        <end position="20"/>
    </location>
</feature>
<dbReference type="Gene3D" id="3.30.70.100">
    <property type="match status" value="1"/>
</dbReference>
<comment type="caution">
    <text evidence="6">The sequence shown here is derived from an EMBL/GenBank/DDBJ whole genome shotgun (WGS) entry which is preliminary data.</text>
</comment>
<dbReference type="Proteomes" id="UP000824998">
    <property type="component" value="Unassembled WGS sequence"/>
</dbReference>
<evidence type="ECO:0000259" key="5">
    <source>
        <dbReference type="PROSITE" id="PS51160"/>
    </source>
</evidence>
<name>A0A9P8C3V6_9HELO</name>
<reference evidence="6" key="1">
    <citation type="journal article" date="2021" name="IMA Fungus">
        <title>Genomic characterization of three marine fungi, including Emericellopsis atlantica sp. nov. with signatures of a generalist lifestyle and marine biomass degradation.</title>
        <authorList>
            <person name="Hagestad O.C."/>
            <person name="Hou L."/>
            <person name="Andersen J.H."/>
            <person name="Hansen E.H."/>
            <person name="Altermark B."/>
            <person name="Li C."/>
            <person name="Kuhnert E."/>
            <person name="Cox R.J."/>
            <person name="Crous P.W."/>
            <person name="Spatafora J.W."/>
            <person name="Lail K."/>
            <person name="Amirebrahimi M."/>
            <person name="Lipzen A."/>
            <person name="Pangilinan J."/>
            <person name="Andreopoulos W."/>
            <person name="Hayes R.D."/>
            <person name="Ng V."/>
            <person name="Grigoriev I.V."/>
            <person name="Jackson S.A."/>
            <person name="Sutton T.D.S."/>
            <person name="Dobson A.D.W."/>
            <person name="Rama T."/>
        </authorList>
    </citation>
    <scope>NUCLEOTIDE SEQUENCE</scope>
    <source>
        <strain evidence="6">TRa018bII</strain>
    </source>
</reference>
<dbReference type="EC" id="3.6.1.7" evidence="1 2"/>
<feature type="active site" evidence="1">
    <location>
        <position position="42"/>
    </location>
</feature>
<dbReference type="InterPro" id="IPR017968">
    <property type="entry name" value="Acylphosphatase_CS"/>
</dbReference>
<dbReference type="AlphaFoldDB" id="A0A9P8C3V6"/>
<sequence length="114" mass="12703">MTTTMLRRHDADERDPRLQSSTSMAKRVFFRVHGEVQGVSFRYFTKRQAIACGLTGWVRNTSSGNVEGEAQGEETGVEGLLKDLDEGPSAAHVVKLEKESMDVVDGETDFVVRR</sequence>
<feature type="compositionally biased region" description="Basic and acidic residues" evidence="4">
    <location>
        <begin position="7"/>
        <end position="17"/>
    </location>
</feature>
<evidence type="ECO:0000256" key="1">
    <source>
        <dbReference type="PROSITE-ProRule" id="PRU00520"/>
    </source>
</evidence>